<accession>A0A454CYK1</accession>
<gene>
    <name evidence="1" type="ORF">VCHENC02_2876A</name>
</gene>
<proteinExistence type="predicted"/>
<dbReference type="AlphaFoldDB" id="A0A454CYK1"/>
<evidence type="ECO:0000313" key="2">
    <source>
        <dbReference type="Proteomes" id="UP000008367"/>
    </source>
</evidence>
<feature type="non-terminal residue" evidence="1">
    <location>
        <position position="31"/>
    </location>
</feature>
<evidence type="ECO:0000313" key="1">
    <source>
        <dbReference type="EMBL" id="EKM31483.1"/>
    </source>
</evidence>
<sequence>MTAKSKESTATSMVTRAPFKIEASYPCRSSI</sequence>
<dbReference type="Proteomes" id="UP000008367">
    <property type="component" value="Unassembled WGS sequence"/>
</dbReference>
<organism evidence="1 2">
    <name type="scientific">Vibrio harveyi</name>
    <name type="common">Beneckea harveyi</name>
    <dbReference type="NCBI Taxonomy" id="669"/>
    <lineage>
        <taxon>Bacteria</taxon>
        <taxon>Pseudomonadati</taxon>
        <taxon>Pseudomonadota</taxon>
        <taxon>Gammaproteobacteria</taxon>
        <taxon>Vibrionales</taxon>
        <taxon>Vibrionaceae</taxon>
        <taxon>Vibrio</taxon>
    </lineage>
</organism>
<reference evidence="1 2" key="1">
    <citation type="submission" date="2012-10" db="EMBL/GenBank/DDBJ databases">
        <title>Genome sequence of Vibrio Cholerae HENC-02.</title>
        <authorList>
            <person name="Eppinger M."/>
            <person name="Hasan N.A."/>
            <person name="Sengamalay N."/>
            <person name="Hine E."/>
            <person name="Su Q."/>
            <person name="Daugherty S.C."/>
            <person name="Young S."/>
            <person name="Sadzewicz L."/>
            <person name="Tallon L."/>
            <person name="Cebula T.A."/>
            <person name="Ravel J."/>
            <person name="Colwell R.R."/>
        </authorList>
    </citation>
    <scope>NUCLEOTIDE SEQUENCE [LARGE SCALE GENOMIC DNA]</scope>
    <source>
        <strain evidence="1 2">HENC-02</strain>
    </source>
</reference>
<comment type="caution">
    <text evidence="1">The sequence shown here is derived from an EMBL/GenBank/DDBJ whole genome shotgun (WGS) entry which is preliminary data.</text>
</comment>
<protein>
    <submittedName>
        <fullName evidence="1">Uncharacterized protein</fullName>
    </submittedName>
</protein>
<name>A0A454CYK1_VIBHA</name>
<dbReference type="EMBL" id="AJSR01001169">
    <property type="protein sequence ID" value="EKM31483.1"/>
    <property type="molecule type" value="Genomic_DNA"/>
</dbReference>